<dbReference type="NCBIfam" id="TIGR00305">
    <property type="entry name" value="putative toxin-antitoxin system toxin component, PIN family"/>
    <property type="match status" value="1"/>
</dbReference>
<dbReference type="PANTHER" id="PTHR34610">
    <property type="entry name" value="SSL7007 PROTEIN"/>
    <property type="match status" value="1"/>
</dbReference>
<dbReference type="InterPro" id="IPR002850">
    <property type="entry name" value="PIN_toxin-like"/>
</dbReference>
<protein>
    <submittedName>
        <fullName evidence="2">Putative toxin-antitoxin system toxin component, PIN family</fullName>
    </submittedName>
</protein>
<dbReference type="InterPro" id="IPR002716">
    <property type="entry name" value="PIN_dom"/>
</dbReference>
<organism evidence="2">
    <name type="scientific">Candidatus Kentrum sp. FW</name>
    <dbReference type="NCBI Taxonomy" id="2126338"/>
    <lineage>
        <taxon>Bacteria</taxon>
        <taxon>Pseudomonadati</taxon>
        <taxon>Pseudomonadota</taxon>
        <taxon>Gammaproteobacteria</taxon>
        <taxon>Candidatus Kentrum</taxon>
    </lineage>
</organism>
<dbReference type="SMART" id="SM00670">
    <property type="entry name" value="PINc"/>
    <property type="match status" value="1"/>
</dbReference>
<dbReference type="SUPFAM" id="SSF88723">
    <property type="entry name" value="PIN domain-like"/>
    <property type="match status" value="1"/>
</dbReference>
<name>A0A450U416_9GAMM</name>
<dbReference type="InterPro" id="IPR029060">
    <property type="entry name" value="PIN-like_dom_sf"/>
</dbReference>
<dbReference type="AlphaFoldDB" id="A0A450U416"/>
<feature type="domain" description="PIN" evidence="1">
    <location>
        <begin position="1"/>
        <end position="113"/>
    </location>
</feature>
<sequence length="121" mass="13530">MRLIIDTNTLVSALLIKHSVPRQAFDKALVHEVLLSRATIEELNDVLSREKFCKYITGAERTLFVETLLQQSVLVGITDKVDVCRDPRDNKFLDLAISGEADYLITGDDDLLGSGLIKEIQ</sequence>
<evidence type="ECO:0000313" key="2">
    <source>
        <dbReference type="EMBL" id="VFJ77930.1"/>
    </source>
</evidence>
<dbReference type="EMBL" id="CAADFE010000151">
    <property type="protein sequence ID" value="VFJ77930.1"/>
    <property type="molecule type" value="Genomic_DNA"/>
</dbReference>
<dbReference type="PANTHER" id="PTHR34610:SF3">
    <property type="entry name" value="SSL7007 PROTEIN"/>
    <property type="match status" value="1"/>
</dbReference>
<dbReference type="Pfam" id="PF13470">
    <property type="entry name" value="PIN_3"/>
    <property type="match status" value="1"/>
</dbReference>
<evidence type="ECO:0000259" key="1">
    <source>
        <dbReference type="SMART" id="SM00670"/>
    </source>
</evidence>
<proteinExistence type="predicted"/>
<gene>
    <name evidence="2" type="ORF">BECKFW1821C_GA0114237_11515</name>
</gene>
<accession>A0A450U416</accession>
<reference evidence="2" key="1">
    <citation type="submission" date="2019-02" db="EMBL/GenBank/DDBJ databases">
        <authorList>
            <person name="Gruber-Vodicka R. H."/>
            <person name="Seah K. B. B."/>
        </authorList>
    </citation>
    <scope>NUCLEOTIDE SEQUENCE</scope>
    <source>
        <strain evidence="2">BECK_BZ131</strain>
    </source>
</reference>